<feature type="compositionally biased region" description="Basic and acidic residues" evidence="1">
    <location>
        <begin position="107"/>
        <end position="119"/>
    </location>
</feature>
<feature type="region of interest" description="Disordered" evidence="1">
    <location>
        <begin position="95"/>
        <end position="119"/>
    </location>
</feature>
<dbReference type="EMBL" id="NAJQ01000034">
    <property type="protein sequence ID" value="TKA82466.1"/>
    <property type="molecule type" value="Genomic_DNA"/>
</dbReference>
<feature type="compositionally biased region" description="Gly residues" evidence="1">
    <location>
        <begin position="97"/>
        <end position="106"/>
    </location>
</feature>
<proteinExistence type="predicted"/>
<feature type="region of interest" description="Disordered" evidence="1">
    <location>
        <begin position="216"/>
        <end position="236"/>
    </location>
</feature>
<evidence type="ECO:0000313" key="2">
    <source>
        <dbReference type="EMBL" id="TKA82466.1"/>
    </source>
</evidence>
<dbReference type="OrthoDB" id="3800738at2759"/>
<keyword evidence="3" id="KW-1185">Reference proteome</keyword>
<dbReference type="AlphaFoldDB" id="A0A4U0Y166"/>
<protein>
    <recommendedName>
        <fullName evidence="4">F-box domain-containing protein</fullName>
    </recommendedName>
</protein>
<dbReference type="InterPro" id="IPR036047">
    <property type="entry name" value="F-box-like_dom_sf"/>
</dbReference>
<comment type="caution">
    <text evidence="2">The sequence shown here is derived from an EMBL/GenBank/DDBJ whole genome shotgun (WGS) entry which is preliminary data.</text>
</comment>
<evidence type="ECO:0000256" key="1">
    <source>
        <dbReference type="SAM" id="MobiDB-lite"/>
    </source>
</evidence>
<dbReference type="Proteomes" id="UP000309340">
    <property type="component" value="Unassembled WGS sequence"/>
</dbReference>
<organism evidence="2 3">
    <name type="scientific">Friedmanniomyces simplex</name>
    <dbReference type="NCBI Taxonomy" id="329884"/>
    <lineage>
        <taxon>Eukaryota</taxon>
        <taxon>Fungi</taxon>
        <taxon>Dikarya</taxon>
        <taxon>Ascomycota</taxon>
        <taxon>Pezizomycotina</taxon>
        <taxon>Dothideomycetes</taxon>
        <taxon>Dothideomycetidae</taxon>
        <taxon>Mycosphaerellales</taxon>
        <taxon>Teratosphaeriaceae</taxon>
        <taxon>Friedmanniomyces</taxon>
    </lineage>
</organism>
<gene>
    <name evidence="2" type="ORF">B0A55_02170</name>
</gene>
<reference evidence="2 3" key="1">
    <citation type="submission" date="2017-03" db="EMBL/GenBank/DDBJ databases">
        <title>Genomes of endolithic fungi from Antarctica.</title>
        <authorList>
            <person name="Coleine C."/>
            <person name="Masonjones S."/>
            <person name="Stajich J.E."/>
        </authorList>
    </citation>
    <scope>NUCLEOTIDE SEQUENCE [LARGE SCALE GENOMIC DNA]</scope>
    <source>
        <strain evidence="2 3">CCFEE 5184</strain>
    </source>
</reference>
<evidence type="ECO:0000313" key="3">
    <source>
        <dbReference type="Proteomes" id="UP000309340"/>
    </source>
</evidence>
<dbReference type="CDD" id="cd09917">
    <property type="entry name" value="F-box_SF"/>
    <property type="match status" value="1"/>
</dbReference>
<evidence type="ECO:0008006" key="4">
    <source>
        <dbReference type="Google" id="ProtNLM"/>
    </source>
</evidence>
<name>A0A4U0Y166_9PEZI</name>
<accession>A0A4U0Y166</accession>
<sequence>MAAQAVFATPELLESILLHLPAREILASHRVSKTFHGTTQGSIALQRRLWTVSRRLPPLDDPEAPARKYNFNRLIDEHAREVGVEYLLQWNLDDPGQKGGKGGNGGKGEKGGKGGKGEQGEKEAIIIDIYWRSWAHVMDPRKRSCDHMLVVQPRRPVEVTWSVGFFEKVGGARQRERRQWSFRWEDGRLPTLGMLRGAVVERFGVVDWSLRDLEKGKGEDEGCGESGLEESKVVEV</sequence>
<dbReference type="SUPFAM" id="SSF81383">
    <property type="entry name" value="F-box domain"/>
    <property type="match status" value="1"/>
</dbReference>